<dbReference type="CDD" id="cd03230">
    <property type="entry name" value="ABC_DR_subfamily_A"/>
    <property type="match status" value="1"/>
</dbReference>
<keyword evidence="2" id="KW-0547">Nucleotide-binding</keyword>
<dbReference type="PANTHER" id="PTHR42939:SF1">
    <property type="entry name" value="ABC TRANSPORTER ATP-BINDING PROTEIN ALBC-RELATED"/>
    <property type="match status" value="1"/>
</dbReference>
<dbReference type="PANTHER" id="PTHR42939">
    <property type="entry name" value="ABC TRANSPORTER ATP-BINDING PROTEIN ALBC-RELATED"/>
    <property type="match status" value="1"/>
</dbReference>
<evidence type="ECO:0000256" key="3">
    <source>
        <dbReference type="ARBA" id="ARBA00022840"/>
    </source>
</evidence>
<dbReference type="InterPro" id="IPR003593">
    <property type="entry name" value="AAA+_ATPase"/>
</dbReference>
<comment type="caution">
    <text evidence="5">The sequence shown here is derived from an EMBL/GenBank/DDBJ whole genome shotgun (WGS) entry which is preliminary data.</text>
</comment>
<dbReference type="GO" id="GO:0005524">
    <property type="term" value="F:ATP binding"/>
    <property type="evidence" value="ECO:0007669"/>
    <property type="project" value="UniProtKB-KW"/>
</dbReference>
<keyword evidence="6" id="KW-1185">Reference proteome</keyword>
<evidence type="ECO:0000256" key="1">
    <source>
        <dbReference type="ARBA" id="ARBA00022448"/>
    </source>
</evidence>
<name>A0ABV1BZT0_9FIRM</name>
<keyword evidence="3 5" id="KW-0067">ATP-binding</keyword>
<dbReference type="Proteomes" id="UP001442364">
    <property type="component" value="Unassembled WGS sequence"/>
</dbReference>
<dbReference type="SMART" id="SM00382">
    <property type="entry name" value="AAA"/>
    <property type="match status" value="1"/>
</dbReference>
<dbReference type="Pfam" id="PF00005">
    <property type="entry name" value="ABC_tran"/>
    <property type="match status" value="1"/>
</dbReference>
<dbReference type="RefSeq" id="WP_349153826.1">
    <property type="nucleotide sequence ID" value="NZ_DAWDAH010000002.1"/>
</dbReference>
<evidence type="ECO:0000313" key="5">
    <source>
        <dbReference type="EMBL" id="MEQ2380374.1"/>
    </source>
</evidence>
<dbReference type="InterPro" id="IPR027417">
    <property type="entry name" value="P-loop_NTPase"/>
</dbReference>
<dbReference type="SUPFAM" id="SSF52540">
    <property type="entry name" value="P-loop containing nucleoside triphosphate hydrolases"/>
    <property type="match status" value="1"/>
</dbReference>
<proteinExistence type="predicted"/>
<keyword evidence="1" id="KW-0813">Transport</keyword>
<dbReference type="InterPro" id="IPR051782">
    <property type="entry name" value="ABC_Transporter_VariousFunc"/>
</dbReference>
<organism evidence="5 6">
    <name type="scientific">[Lactobacillus] rogosae</name>
    <dbReference type="NCBI Taxonomy" id="706562"/>
    <lineage>
        <taxon>Bacteria</taxon>
        <taxon>Bacillati</taxon>
        <taxon>Bacillota</taxon>
        <taxon>Clostridia</taxon>
        <taxon>Lachnospirales</taxon>
        <taxon>Lachnospiraceae</taxon>
        <taxon>Lachnospira</taxon>
    </lineage>
</organism>
<dbReference type="InterPro" id="IPR003439">
    <property type="entry name" value="ABC_transporter-like_ATP-bd"/>
</dbReference>
<dbReference type="PROSITE" id="PS50893">
    <property type="entry name" value="ABC_TRANSPORTER_2"/>
    <property type="match status" value="1"/>
</dbReference>
<dbReference type="Gene3D" id="3.40.50.300">
    <property type="entry name" value="P-loop containing nucleotide triphosphate hydrolases"/>
    <property type="match status" value="1"/>
</dbReference>
<evidence type="ECO:0000259" key="4">
    <source>
        <dbReference type="PROSITE" id="PS50893"/>
    </source>
</evidence>
<sequence length="306" mass="34761">MIKVKEVSKNFEDFVALDNITCNISDGCIYGMVGSNGAGKSTFLRVLAGIYKPEKGEAYIDDAPIYENPKIKENVVLVADELFFLPGANMNKMAKLYASIYEKFDWERFNKLTELFELNPAKPIGNFSKGMKRQAAIILALSTRAKYMFFDETFDGLDPVMRNLVKKLICNDVIEYNATVIVTSHSLRELEDICDHLALLHRGGLVLDSDVLELKTSQFKIQVAFRNEFSRSTFDEFNIIRYRQEGSVANMIINGDRDTTVEKLSKLNPLVLDVLPLTLEEVFTYEMEALGYEFDTALEVELDGQY</sequence>
<feature type="domain" description="ABC transporter" evidence="4">
    <location>
        <begin position="2"/>
        <end position="227"/>
    </location>
</feature>
<evidence type="ECO:0000256" key="2">
    <source>
        <dbReference type="ARBA" id="ARBA00022741"/>
    </source>
</evidence>
<protein>
    <submittedName>
        <fullName evidence="5">ABC transporter ATP-binding protein</fullName>
    </submittedName>
</protein>
<accession>A0ABV1BZT0</accession>
<gene>
    <name evidence="5" type="ORF">WMO14_10850</name>
</gene>
<reference evidence="5 6" key="1">
    <citation type="submission" date="2024-03" db="EMBL/GenBank/DDBJ databases">
        <title>Human intestinal bacterial collection.</title>
        <authorList>
            <person name="Pauvert C."/>
            <person name="Hitch T.C.A."/>
            <person name="Clavel T."/>
        </authorList>
    </citation>
    <scope>NUCLEOTIDE SEQUENCE [LARGE SCALE GENOMIC DNA]</scope>
    <source>
        <strain evidence="5 6">CLA-AA-H255</strain>
    </source>
</reference>
<evidence type="ECO:0000313" key="6">
    <source>
        <dbReference type="Proteomes" id="UP001442364"/>
    </source>
</evidence>
<dbReference type="EMBL" id="JBBMER010000008">
    <property type="protein sequence ID" value="MEQ2380374.1"/>
    <property type="molecule type" value="Genomic_DNA"/>
</dbReference>